<dbReference type="Gene3D" id="1.20.1740.10">
    <property type="entry name" value="Amino acid/polyamine transporter I"/>
    <property type="match status" value="1"/>
</dbReference>
<feature type="transmembrane region" description="Helical" evidence="6">
    <location>
        <begin position="90"/>
        <end position="118"/>
    </location>
</feature>
<evidence type="ECO:0000256" key="1">
    <source>
        <dbReference type="ARBA" id="ARBA00004651"/>
    </source>
</evidence>
<protein>
    <submittedName>
        <fullName evidence="7">APC family permease</fullName>
    </submittedName>
</protein>
<sequence>MSQRPALARVLGTLVVAAATLAAEYGSGVNLVLVNALGTQPQVTYLVPVALIVAGVVLGPAVLLFARFAQAMPRAGSAYVWMTRTVGQRTGFAASALYLVGVIGSIGFQSYGFAVFFASLLDAVGWHAGAVAAASSVGHIVLGGLLILAFTIAQLRGISSFGRIMAVMLGMVLVVVVLTVVVCLAGDPGAYLRHAADLLGHPVQAPADSTPTLGAFVGVLVLFVYSYGGVSAAPSLGGETRDGKSLSRGLVRGWLIAILLYAAVAFSVFHAVPWYAVHPLVASGHQDAATVPGIIAVLAPRAVTVVFDLFVIVVAGKTVAPLMIDCSRIMYAWSRDGLLPASCARTTDRQVPIVPILVTSVLGLLFVVEEATAGFQIGVALRSVTFMLVIAIVGLGWLRLRALPARRPSWATELVGRRELLVAAPIAVAVAVALMISGFVQPNTPLLLQPGVQALITLAIAAVLWVLAVRRNQGRLGEDQAASEMERISG</sequence>
<keyword evidence="3 6" id="KW-0812">Transmembrane</keyword>
<evidence type="ECO:0000256" key="2">
    <source>
        <dbReference type="ARBA" id="ARBA00022475"/>
    </source>
</evidence>
<dbReference type="Proteomes" id="UP001589810">
    <property type="component" value="Unassembled WGS sequence"/>
</dbReference>
<feature type="transmembrane region" description="Helical" evidence="6">
    <location>
        <begin position="420"/>
        <end position="440"/>
    </location>
</feature>
<dbReference type="RefSeq" id="WP_273941165.1">
    <property type="nucleotide sequence ID" value="NZ_CP097263.1"/>
</dbReference>
<dbReference type="EMBL" id="JBHLUD010000004">
    <property type="protein sequence ID" value="MFC0542749.1"/>
    <property type="molecule type" value="Genomic_DNA"/>
</dbReference>
<feature type="transmembrane region" description="Helical" evidence="6">
    <location>
        <begin position="446"/>
        <end position="468"/>
    </location>
</feature>
<evidence type="ECO:0000313" key="8">
    <source>
        <dbReference type="Proteomes" id="UP001589810"/>
    </source>
</evidence>
<dbReference type="PANTHER" id="PTHR42770:SF7">
    <property type="entry name" value="MEMBRANE PROTEIN"/>
    <property type="match status" value="1"/>
</dbReference>
<evidence type="ECO:0000256" key="4">
    <source>
        <dbReference type="ARBA" id="ARBA00022989"/>
    </source>
</evidence>
<dbReference type="PANTHER" id="PTHR42770">
    <property type="entry name" value="AMINO ACID TRANSPORTER-RELATED"/>
    <property type="match status" value="1"/>
</dbReference>
<evidence type="ECO:0000256" key="3">
    <source>
        <dbReference type="ARBA" id="ARBA00022692"/>
    </source>
</evidence>
<evidence type="ECO:0000313" key="7">
    <source>
        <dbReference type="EMBL" id="MFC0542749.1"/>
    </source>
</evidence>
<dbReference type="InterPro" id="IPR002293">
    <property type="entry name" value="AA/rel_permease1"/>
</dbReference>
<feature type="transmembrane region" description="Helical" evidence="6">
    <location>
        <begin position="164"/>
        <end position="192"/>
    </location>
</feature>
<feature type="transmembrane region" description="Helical" evidence="6">
    <location>
        <begin position="254"/>
        <end position="277"/>
    </location>
</feature>
<feature type="transmembrane region" description="Helical" evidence="6">
    <location>
        <begin position="289"/>
        <end position="315"/>
    </location>
</feature>
<feature type="transmembrane region" description="Helical" evidence="6">
    <location>
        <begin position="212"/>
        <end position="233"/>
    </location>
</feature>
<dbReference type="PIRSF" id="PIRSF006060">
    <property type="entry name" value="AA_transporter"/>
    <property type="match status" value="1"/>
</dbReference>
<organism evidence="7 8">
    <name type="scientific">Kutzneria chonburiensis</name>
    <dbReference type="NCBI Taxonomy" id="1483604"/>
    <lineage>
        <taxon>Bacteria</taxon>
        <taxon>Bacillati</taxon>
        <taxon>Actinomycetota</taxon>
        <taxon>Actinomycetes</taxon>
        <taxon>Pseudonocardiales</taxon>
        <taxon>Pseudonocardiaceae</taxon>
        <taxon>Kutzneria</taxon>
    </lineage>
</organism>
<feature type="transmembrane region" description="Helical" evidence="6">
    <location>
        <begin position="124"/>
        <end position="152"/>
    </location>
</feature>
<accession>A0ABV6MR35</accession>
<comment type="subcellular location">
    <subcellularLocation>
        <location evidence="1">Cell membrane</location>
        <topology evidence="1">Multi-pass membrane protein</topology>
    </subcellularLocation>
</comment>
<keyword evidence="8" id="KW-1185">Reference proteome</keyword>
<feature type="transmembrane region" description="Helical" evidence="6">
    <location>
        <begin position="351"/>
        <end position="368"/>
    </location>
</feature>
<dbReference type="InterPro" id="IPR050367">
    <property type="entry name" value="APC_superfamily"/>
</dbReference>
<name>A0ABV6MR35_9PSEU</name>
<reference evidence="7 8" key="1">
    <citation type="submission" date="2024-09" db="EMBL/GenBank/DDBJ databases">
        <authorList>
            <person name="Sun Q."/>
            <person name="Mori K."/>
        </authorList>
    </citation>
    <scope>NUCLEOTIDE SEQUENCE [LARGE SCALE GENOMIC DNA]</scope>
    <source>
        <strain evidence="7 8">TBRC 1432</strain>
    </source>
</reference>
<keyword evidence="5 6" id="KW-0472">Membrane</keyword>
<keyword evidence="4 6" id="KW-1133">Transmembrane helix</keyword>
<comment type="caution">
    <text evidence="7">The sequence shown here is derived from an EMBL/GenBank/DDBJ whole genome shotgun (WGS) entry which is preliminary data.</text>
</comment>
<evidence type="ECO:0000256" key="5">
    <source>
        <dbReference type="ARBA" id="ARBA00023136"/>
    </source>
</evidence>
<keyword evidence="2" id="KW-1003">Cell membrane</keyword>
<gene>
    <name evidence="7" type="ORF">ACFFH7_14725</name>
</gene>
<proteinExistence type="predicted"/>
<feature type="transmembrane region" description="Helical" evidence="6">
    <location>
        <begin position="46"/>
        <end position="69"/>
    </location>
</feature>
<dbReference type="Pfam" id="PF13520">
    <property type="entry name" value="AA_permease_2"/>
    <property type="match status" value="1"/>
</dbReference>
<feature type="transmembrane region" description="Helical" evidence="6">
    <location>
        <begin position="380"/>
        <end position="400"/>
    </location>
</feature>
<evidence type="ECO:0000256" key="6">
    <source>
        <dbReference type="SAM" id="Phobius"/>
    </source>
</evidence>